<sequence>MPHLTLASINARLSESPSSTTAYPKSWMPDYAFDQRGVPLQPQEFQSNSVFDPHLPFDADTPLGRAGLGIHYPEHPNDLKTAFTPNAFFQETTNDSFLSFSPRLDVSYSSSGLTFGDPNSSLDGSLNSSWSLSMIFGELRQGSDTSSSAILENNMDGINIEFVPGEDFSLEALSAAAGLSVEEFTNRITDGAKYALEQAASVATSLPGQDPAPLLDVQPFPGLPALGIADSWLPQIPPGAGINPADIMPAPLLSAGTSLDEMFGILGNGMHLEDPVVQYHRLPELRYPSTPPMPHMVLELPRAPRPSTPQAQREDGDQLSDYEPPPFMSPSSSEYSPSMGSSRQYQTRASRIRKRKIPLCDTTDTNNPISVPGPSADPLATLPPIDLGSPVFDAHRGIDIEDLKARAERYRLRNQGREYDKRWLLSYAGKLSSKGELLEEFRCYITGCTQVNKRRDHILIHVGAHLDQRPFKCVHWSVLFFSRTLYEPRTKGVCSCARFLRKNECKRHELSHTGIRPFTCHLCPFPATTFVRQDLLRRHMKRTHQMDDDKENKASSSRPRKKIRKF</sequence>
<dbReference type="SUPFAM" id="SSF57667">
    <property type="entry name" value="beta-beta-alpha zinc fingers"/>
    <property type="match status" value="1"/>
</dbReference>
<organism evidence="7 8">
    <name type="scientific">Ephemerocybe angulata</name>
    <dbReference type="NCBI Taxonomy" id="980116"/>
    <lineage>
        <taxon>Eukaryota</taxon>
        <taxon>Fungi</taxon>
        <taxon>Dikarya</taxon>
        <taxon>Basidiomycota</taxon>
        <taxon>Agaricomycotina</taxon>
        <taxon>Agaricomycetes</taxon>
        <taxon>Agaricomycetidae</taxon>
        <taxon>Agaricales</taxon>
        <taxon>Agaricineae</taxon>
        <taxon>Psathyrellaceae</taxon>
        <taxon>Ephemerocybe</taxon>
    </lineage>
</organism>
<dbReference type="PANTHER" id="PTHR23235:SF120">
    <property type="entry name" value="KRUPPEL-LIKE FACTOR 15"/>
    <property type="match status" value="1"/>
</dbReference>
<dbReference type="OrthoDB" id="8117402at2759"/>
<evidence type="ECO:0000256" key="4">
    <source>
        <dbReference type="PROSITE-ProRule" id="PRU00042"/>
    </source>
</evidence>
<dbReference type="AlphaFoldDB" id="A0A8H6IBP5"/>
<evidence type="ECO:0000256" key="5">
    <source>
        <dbReference type="SAM" id="MobiDB-lite"/>
    </source>
</evidence>
<keyword evidence="8" id="KW-1185">Reference proteome</keyword>
<dbReference type="Proteomes" id="UP000521943">
    <property type="component" value="Unassembled WGS sequence"/>
</dbReference>
<dbReference type="SMART" id="SM00355">
    <property type="entry name" value="ZnF_C2H2"/>
    <property type="match status" value="2"/>
</dbReference>
<dbReference type="Gene3D" id="3.30.160.60">
    <property type="entry name" value="Classic Zinc Finger"/>
    <property type="match status" value="1"/>
</dbReference>
<dbReference type="GO" id="GO:0000978">
    <property type="term" value="F:RNA polymerase II cis-regulatory region sequence-specific DNA binding"/>
    <property type="evidence" value="ECO:0007669"/>
    <property type="project" value="TreeGrafter"/>
</dbReference>
<evidence type="ECO:0000256" key="3">
    <source>
        <dbReference type="ARBA" id="ARBA00022833"/>
    </source>
</evidence>
<dbReference type="GO" id="GO:0000981">
    <property type="term" value="F:DNA-binding transcription factor activity, RNA polymerase II-specific"/>
    <property type="evidence" value="ECO:0007669"/>
    <property type="project" value="TreeGrafter"/>
</dbReference>
<feature type="compositionally biased region" description="Basic and acidic residues" evidence="5">
    <location>
        <begin position="544"/>
        <end position="553"/>
    </location>
</feature>
<dbReference type="PROSITE" id="PS50157">
    <property type="entry name" value="ZINC_FINGER_C2H2_2"/>
    <property type="match status" value="1"/>
</dbReference>
<dbReference type="EMBL" id="JACGCI010000007">
    <property type="protein sequence ID" value="KAF6762581.1"/>
    <property type="molecule type" value="Genomic_DNA"/>
</dbReference>
<keyword evidence="2 4" id="KW-0863">Zinc-finger</keyword>
<dbReference type="InterPro" id="IPR036236">
    <property type="entry name" value="Znf_C2H2_sf"/>
</dbReference>
<name>A0A8H6IBP5_9AGAR</name>
<protein>
    <recommendedName>
        <fullName evidence="6">C2H2-type domain-containing protein</fullName>
    </recommendedName>
</protein>
<dbReference type="PANTHER" id="PTHR23235">
    <property type="entry name" value="KRUEPPEL-LIKE TRANSCRIPTION FACTOR"/>
    <property type="match status" value="1"/>
</dbReference>
<feature type="domain" description="C2H2-type" evidence="6">
    <location>
        <begin position="441"/>
        <end position="470"/>
    </location>
</feature>
<keyword evidence="3" id="KW-0862">Zinc</keyword>
<dbReference type="InterPro" id="IPR013087">
    <property type="entry name" value="Znf_C2H2_type"/>
</dbReference>
<evidence type="ECO:0000259" key="6">
    <source>
        <dbReference type="PROSITE" id="PS50157"/>
    </source>
</evidence>
<proteinExistence type="predicted"/>
<evidence type="ECO:0000313" key="8">
    <source>
        <dbReference type="Proteomes" id="UP000521943"/>
    </source>
</evidence>
<evidence type="ECO:0000256" key="2">
    <source>
        <dbReference type="ARBA" id="ARBA00022771"/>
    </source>
</evidence>
<feature type="compositionally biased region" description="Low complexity" evidence="5">
    <location>
        <begin position="329"/>
        <end position="342"/>
    </location>
</feature>
<gene>
    <name evidence="7" type="ORF">DFP72DRAFT_1060833</name>
</gene>
<evidence type="ECO:0000313" key="7">
    <source>
        <dbReference type="EMBL" id="KAF6762581.1"/>
    </source>
</evidence>
<comment type="caution">
    <text evidence="7">The sequence shown here is derived from an EMBL/GenBank/DDBJ whole genome shotgun (WGS) entry which is preliminary data.</text>
</comment>
<reference evidence="7 8" key="1">
    <citation type="submission" date="2020-07" db="EMBL/GenBank/DDBJ databases">
        <title>Comparative genomics of pyrophilous fungi reveals a link between fire events and developmental genes.</title>
        <authorList>
            <consortium name="DOE Joint Genome Institute"/>
            <person name="Steindorff A.S."/>
            <person name="Carver A."/>
            <person name="Calhoun S."/>
            <person name="Stillman K."/>
            <person name="Liu H."/>
            <person name="Lipzen A."/>
            <person name="Pangilinan J."/>
            <person name="Labutti K."/>
            <person name="Bruns T.D."/>
            <person name="Grigoriev I.V."/>
        </authorList>
    </citation>
    <scope>NUCLEOTIDE SEQUENCE [LARGE SCALE GENOMIC DNA]</scope>
    <source>
        <strain evidence="7 8">CBS 144469</strain>
    </source>
</reference>
<accession>A0A8H6IBP5</accession>
<dbReference type="GO" id="GO:0008270">
    <property type="term" value="F:zinc ion binding"/>
    <property type="evidence" value="ECO:0007669"/>
    <property type="project" value="UniProtKB-KW"/>
</dbReference>
<feature type="region of interest" description="Disordered" evidence="5">
    <location>
        <begin position="290"/>
        <end position="352"/>
    </location>
</feature>
<evidence type="ECO:0000256" key="1">
    <source>
        <dbReference type="ARBA" id="ARBA00022723"/>
    </source>
</evidence>
<feature type="region of interest" description="Disordered" evidence="5">
    <location>
        <begin position="542"/>
        <end position="566"/>
    </location>
</feature>
<keyword evidence="1" id="KW-0479">Metal-binding</keyword>